<dbReference type="EMBL" id="AP014854">
    <property type="protein sequence ID" value="BAR98783.1"/>
    <property type="molecule type" value="Genomic_DNA"/>
</dbReference>
<organism evidence="2 3">
    <name type="scientific">Blastochloris viridis</name>
    <name type="common">Rhodopseudomonas viridis</name>
    <dbReference type="NCBI Taxonomy" id="1079"/>
    <lineage>
        <taxon>Bacteria</taxon>
        <taxon>Pseudomonadati</taxon>
        <taxon>Pseudomonadota</taxon>
        <taxon>Alphaproteobacteria</taxon>
        <taxon>Hyphomicrobiales</taxon>
        <taxon>Blastochloridaceae</taxon>
        <taxon>Blastochloris</taxon>
    </lineage>
</organism>
<dbReference type="EMBL" id="LN907867">
    <property type="protein sequence ID" value="CUU43883.1"/>
    <property type="molecule type" value="Genomic_DNA"/>
</dbReference>
<dbReference type="RefSeq" id="WP_055036005.1">
    <property type="nucleotide sequence ID" value="NZ_AP014854.2"/>
</dbReference>
<sequence>MMINAITSPTTASRFRSEKVAPLTDTALVAVEPATPTAPGALNVRRRPDAGLLVQLIAHAEGMDWTRDKRRAAPEVATAAYRATTTAPATQGRELAAA</sequence>
<dbReference type="Proteomes" id="UP000065734">
    <property type="component" value="Chromosome I"/>
</dbReference>
<reference evidence="3" key="3">
    <citation type="journal article" date="2016" name="Genome Announc.">
        <title>Revised genome sequence of the purple photosynthetic bacterium Blastochloris viridis.</title>
        <authorList>
            <person name="Liu L.N."/>
            <person name="Faulkner M."/>
            <person name="Liu X."/>
            <person name="Huang F."/>
            <person name="Darby A.C."/>
            <person name="Hall N."/>
        </authorList>
    </citation>
    <scope>NUCLEOTIDE SEQUENCE [LARGE SCALE GENOMIC DNA]</scope>
    <source>
        <strain evidence="3">ATCC 19567 / DSM 133 / F</strain>
    </source>
</reference>
<gene>
    <name evidence="1" type="ORF">BV133_1190</name>
    <name evidence="2" type="ORF">BVIRIDIS_29110</name>
</gene>
<evidence type="ECO:0000313" key="3">
    <source>
        <dbReference type="Proteomes" id="UP000065734"/>
    </source>
</evidence>
<name>A0A0H5BP57_BLAVI</name>
<dbReference type="KEGG" id="bvr:BVIR_145"/>
<evidence type="ECO:0000313" key="1">
    <source>
        <dbReference type="EMBL" id="BAR98783.1"/>
    </source>
</evidence>
<protein>
    <submittedName>
        <fullName evidence="2">Uncharacterized protein</fullName>
    </submittedName>
</protein>
<keyword evidence="3" id="KW-1185">Reference proteome</keyword>
<dbReference type="AlphaFoldDB" id="A0A0H5BP57"/>
<accession>A0A0H5BP57</accession>
<proteinExistence type="predicted"/>
<reference evidence="2" key="2">
    <citation type="submission" date="2015-11" db="EMBL/GenBank/DDBJ databases">
        <authorList>
            <person name="Zhang Y."/>
            <person name="Guo Z."/>
        </authorList>
    </citation>
    <scope>NUCLEOTIDE SEQUENCE</scope>
    <source>
        <strain evidence="2">1</strain>
    </source>
</reference>
<dbReference type="OrthoDB" id="7960782at2"/>
<evidence type="ECO:0000313" key="2">
    <source>
        <dbReference type="EMBL" id="CUU43883.1"/>
    </source>
</evidence>
<reference evidence="1" key="1">
    <citation type="journal article" date="2015" name="Genome Announc.">
        <title>Complete Genome Sequence of the Bacteriochlorophyll b-Producing Photosynthetic Bacterium Blastochloris viridis.</title>
        <authorList>
            <person name="Tsukatani Y."/>
            <person name="Hirose Y."/>
            <person name="Harada J."/>
            <person name="Misawa N."/>
            <person name="Mori K."/>
            <person name="Inoue K."/>
            <person name="Tamiaki H."/>
        </authorList>
    </citation>
    <scope>NUCLEOTIDE SEQUENCE [LARGE SCALE GENOMIC DNA]</scope>
    <source>
        <strain evidence="1">DSM 133</strain>
    </source>
</reference>